<dbReference type="AlphaFoldDB" id="A0A8J3RUE2"/>
<reference evidence="1 2" key="1">
    <citation type="submission" date="2021-01" db="EMBL/GenBank/DDBJ databases">
        <title>Whole genome shotgun sequence of Planobispora longispora NBRC 13918.</title>
        <authorList>
            <person name="Komaki H."/>
            <person name="Tamura T."/>
        </authorList>
    </citation>
    <scope>NUCLEOTIDE SEQUENCE [LARGE SCALE GENOMIC DNA]</scope>
    <source>
        <strain evidence="1 2">NBRC 13918</strain>
    </source>
</reference>
<dbReference type="EMBL" id="BOOH01000055">
    <property type="protein sequence ID" value="GIH80067.1"/>
    <property type="molecule type" value="Genomic_DNA"/>
</dbReference>
<dbReference type="RefSeq" id="WP_203894512.1">
    <property type="nucleotide sequence ID" value="NZ_BOOH01000055.1"/>
</dbReference>
<keyword evidence="2" id="KW-1185">Reference proteome</keyword>
<evidence type="ECO:0000313" key="1">
    <source>
        <dbReference type="EMBL" id="GIH80067.1"/>
    </source>
</evidence>
<dbReference type="Proteomes" id="UP000616724">
    <property type="component" value="Unassembled WGS sequence"/>
</dbReference>
<evidence type="ECO:0000313" key="2">
    <source>
        <dbReference type="Proteomes" id="UP000616724"/>
    </source>
</evidence>
<sequence length="560" mass="61018">MAVTCRVSVVDVNGRPLAGARVRLGSAGGLTDPAGRWSAEIDLDPARLVTLEVDHGQHVAERCAFTGLPGRASWDNALVTPTVSGQEVLLAVRLGRMDTAPTVNLPAEQVAALMKTPARDPGGVLLSGVPRFPGVFGYARHWNDIRAVQVPRAQLLPPKPVAPGTKGWKRLQSDTAQADLAAFGRFYWLEYAPRPSRPRYAVAVWSPNLSDETPPAALDYVVFYSPTTENEEYQGVAYPYGLVNRAAPFQKYMELAKKYLLDEFFFAYEMVAQRNRAVLVMPIADYGDLGPFSSGEGLLRALREIGLFLHRQCRTSRLGLRPPRSAHPMELAGPNLRGNTAAVVSEGFGAVPAVGRVAVAGFSTGITAVKTLMCERGWDISTVELWSTAKGLCTPVAKRRNVTLDSSLWGVPAGGGVVPSGAWRESWQELWDLDGFHPSAGGWPPYLDLLQRWLGENGSRVLRSYHTSSRVPPDPLTDPHRVWKHLTGPKLDVRISLPPVTGIGAAQQLQNDRWTSVTAQDAYLGGGSDEEPVFIDPHHTTPRVGFPHALRLSKVGRTVR</sequence>
<organism evidence="1 2">
    <name type="scientific">Planobispora longispora</name>
    <dbReference type="NCBI Taxonomy" id="28887"/>
    <lineage>
        <taxon>Bacteria</taxon>
        <taxon>Bacillati</taxon>
        <taxon>Actinomycetota</taxon>
        <taxon>Actinomycetes</taxon>
        <taxon>Streptosporangiales</taxon>
        <taxon>Streptosporangiaceae</taxon>
        <taxon>Planobispora</taxon>
    </lineage>
</organism>
<name>A0A8J3RUE2_9ACTN</name>
<protein>
    <submittedName>
        <fullName evidence="1">Uncharacterized protein</fullName>
    </submittedName>
</protein>
<proteinExistence type="predicted"/>
<comment type="caution">
    <text evidence="1">The sequence shown here is derived from an EMBL/GenBank/DDBJ whole genome shotgun (WGS) entry which is preliminary data.</text>
</comment>
<gene>
    <name evidence="1" type="ORF">Plo01_64960</name>
</gene>
<accession>A0A8J3RUE2</accession>